<dbReference type="SUPFAM" id="SSF81296">
    <property type="entry name" value="E set domains"/>
    <property type="match status" value="1"/>
</dbReference>
<dbReference type="GO" id="GO:0046688">
    <property type="term" value="P:response to copper ion"/>
    <property type="evidence" value="ECO:0007669"/>
    <property type="project" value="UniProtKB-UniRule"/>
</dbReference>
<comment type="function">
    <text evidence="7">Involved in copper resistance.</text>
</comment>
<evidence type="ECO:0000256" key="7">
    <source>
        <dbReference type="RuleBase" id="RU369037"/>
    </source>
</evidence>
<sequence length="127" mass="13541">MIYMAFTASRLLCTLTVTASLVAAPAVWAHAHLKHQYPAADAVMDAAPQALTLNFSEGIEPAFSGITLTGPGEQKQTTAKAKLAPDDNKQLIVPLSAPLPAGQYQVDWHVVSVDGHKTKGSYHFSVK</sequence>
<keyword evidence="5 7" id="KW-0574">Periplasm</keyword>
<evidence type="ECO:0000256" key="2">
    <source>
        <dbReference type="ARBA" id="ARBA00010509"/>
    </source>
</evidence>
<dbReference type="NCBIfam" id="NF007636">
    <property type="entry name" value="PRK10301.1"/>
    <property type="match status" value="1"/>
</dbReference>
<evidence type="ECO:0000313" key="10">
    <source>
        <dbReference type="EMBL" id="GAB50326.1"/>
    </source>
</evidence>
<name>H5UWP5_ATLHE</name>
<dbReference type="Proteomes" id="UP000010297">
    <property type="component" value="Unassembled WGS sequence"/>
</dbReference>
<dbReference type="FunFam" id="2.60.40.1220:FF:000001">
    <property type="entry name" value="CopC domain-containing protein YobA"/>
    <property type="match status" value="1"/>
</dbReference>
<accession>H5UWP5</accession>
<dbReference type="InterPro" id="IPR047685">
    <property type="entry name" value="CopC-like"/>
</dbReference>
<dbReference type="InterPro" id="IPR014755">
    <property type="entry name" value="Cu-Rt/internalin_Ig-like"/>
</dbReference>
<reference evidence="10 11" key="1">
    <citation type="submission" date="2012-02" db="EMBL/GenBank/DDBJ databases">
        <title>Whole genome shotgun sequence of Escherichia hermannii NBRC 105704.</title>
        <authorList>
            <person name="Yoshida I."/>
            <person name="Hosoyama A."/>
            <person name="Tsuchikane K."/>
            <person name="Katsumata H."/>
            <person name="Yamazaki S."/>
            <person name="Fujita N."/>
        </authorList>
    </citation>
    <scope>NUCLEOTIDE SEQUENCE [LARGE SCALE GENOMIC DNA]</scope>
    <source>
        <strain evidence="10 11">NBRC 105704</strain>
    </source>
</reference>
<dbReference type="PANTHER" id="PTHR34820">
    <property type="entry name" value="INNER MEMBRANE PROTEIN YEBZ"/>
    <property type="match status" value="1"/>
</dbReference>
<dbReference type="InterPro" id="IPR007348">
    <property type="entry name" value="CopC_dom"/>
</dbReference>
<dbReference type="EMBL" id="BAFF01000001">
    <property type="protein sequence ID" value="GAB50326.1"/>
    <property type="molecule type" value="Genomic_DNA"/>
</dbReference>
<dbReference type="InterPro" id="IPR014756">
    <property type="entry name" value="Ig_E-set"/>
</dbReference>
<proteinExistence type="inferred from homology"/>
<evidence type="ECO:0000256" key="4">
    <source>
        <dbReference type="ARBA" id="ARBA00022729"/>
    </source>
</evidence>
<evidence type="ECO:0000256" key="8">
    <source>
        <dbReference type="SAM" id="SignalP"/>
    </source>
</evidence>
<evidence type="ECO:0000313" key="11">
    <source>
        <dbReference type="Proteomes" id="UP000010297"/>
    </source>
</evidence>
<dbReference type="AlphaFoldDB" id="H5UWP5"/>
<keyword evidence="3 7" id="KW-0479">Metal-binding</keyword>
<gene>
    <name evidence="10" type="primary">yobA</name>
    <name evidence="10" type="ORF">EH105704_01_03350</name>
</gene>
<dbReference type="GO" id="GO:0006825">
    <property type="term" value="P:copper ion transport"/>
    <property type="evidence" value="ECO:0007669"/>
    <property type="project" value="InterPro"/>
</dbReference>
<evidence type="ECO:0000256" key="6">
    <source>
        <dbReference type="ARBA" id="ARBA00023008"/>
    </source>
</evidence>
<evidence type="ECO:0000256" key="5">
    <source>
        <dbReference type="ARBA" id="ARBA00022764"/>
    </source>
</evidence>
<feature type="domain" description="CopC" evidence="9">
    <location>
        <begin position="30"/>
        <end position="126"/>
    </location>
</feature>
<feature type="chain" id="PRO_5003599310" description="Copper resistance protein C" evidence="8">
    <location>
        <begin position="20"/>
        <end position="127"/>
    </location>
</feature>
<keyword evidence="11" id="KW-1185">Reference proteome</keyword>
<dbReference type="Gene3D" id="2.60.40.1220">
    <property type="match status" value="1"/>
</dbReference>
<evidence type="ECO:0000256" key="3">
    <source>
        <dbReference type="ARBA" id="ARBA00022723"/>
    </source>
</evidence>
<dbReference type="InterPro" id="IPR032694">
    <property type="entry name" value="CopC/D"/>
</dbReference>
<dbReference type="PANTHER" id="PTHR34820:SF4">
    <property type="entry name" value="INNER MEMBRANE PROTEIN YEBZ"/>
    <property type="match status" value="1"/>
</dbReference>
<dbReference type="GO" id="GO:0005886">
    <property type="term" value="C:plasma membrane"/>
    <property type="evidence" value="ECO:0007669"/>
    <property type="project" value="TreeGrafter"/>
</dbReference>
<dbReference type="GO" id="GO:0042597">
    <property type="term" value="C:periplasmic space"/>
    <property type="evidence" value="ECO:0007669"/>
    <property type="project" value="UniProtKB-SubCell"/>
</dbReference>
<dbReference type="eggNOG" id="COG2372">
    <property type="taxonomic scope" value="Bacteria"/>
</dbReference>
<organism evidence="10 11">
    <name type="scientific">Atlantibacter hermannii NBRC 105704</name>
    <dbReference type="NCBI Taxonomy" id="1115512"/>
    <lineage>
        <taxon>Bacteria</taxon>
        <taxon>Pseudomonadati</taxon>
        <taxon>Pseudomonadota</taxon>
        <taxon>Gammaproteobacteria</taxon>
        <taxon>Enterobacterales</taxon>
        <taxon>Enterobacteriaceae</taxon>
        <taxon>Atlantibacter</taxon>
    </lineage>
</organism>
<evidence type="ECO:0000256" key="1">
    <source>
        <dbReference type="ARBA" id="ARBA00004418"/>
    </source>
</evidence>
<comment type="similarity">
    <text evidence="2 7">Belongs to the CopC family.</text>
</comment>
<feature type="signal peptide" evidence="8">
    <location>
        <begin position="1"/>
        <end position="19"/>
    </location>
</feature>
<keyword evidence="4 7" id="KW-0732">Signal</keyword>
<comment type="subcellular location">
    <subcellularLocation>
        <location evidence="1 7">Periplasm</location>
    </subcellularLocation>
</comment>
<dbReference type="Pfam" id="PF04234">
    <property type="entry name" value="CopC"/>
    <property type="match status" value="1"/>
</dbReference>
<keyword evidence="6 7" id="KW-0186">Copper</keyword>
<evidence type="ECO:0000259" key="9">
    <source>
        <dbReference type="Pfam" id="PF04234"/>
    </source>
</evidence>
<dbReference type="GO" id="GO:0005507">
    <property type="term" value="F:copper ion binding"/>
    <property type="evidence" value="ECO:0007669"/>
    <property type="project" value="UniProtKB-UniRule"/>
</dbReference>
<dbReference type="NCBIfam" id="NF033814">
    <property type="entry name" value="copper_CopC"/>
    <property type="match status" value="1"/>
</dbReference>
<comment type="caution">
    <text evidence="10">The sequence shown here is derived from an EMBL/GenBank/DDBJ whole genome shotgun (WGS) entry which is preliminary data.</text>
</comment>
<protein>
    <recommendedName>
        <fullName evidence="7">Copper resistance protein C</fullName>
    </recommendedName>
</protein>